<dbReference type="GO" id="GO:0006075">
    <property type="term" value="P:(1-&gt;3)-beta-D-glucan biosynthetic process"/>
    <property type="evidence" value="ECO:0007669"/>
    <property type="project" value="InterPro"/>
</dbReference>
<accession>A0AAV6KKF7</accession>
<dbReference type="PANTHER" id="PTHR12741:SF67">
    <property type="entry name" value="CALLOSE SYNTHASE 10"/>
    <property type="match status" value="1"/>
</dbReference>
<organism evidence="2 3">
    <name type="scientific">Rhododendron griersonianum</name>
    <dbReference type="NCBI Taxonomy" id="479676"/>
    <lineage>
        <taxon>Eukaryota</taxon>
        <taxon>Viridiplantae</taxon>
        <taxon>Streptophyta</taxon>
        <taxon>Embryophyta</taxon>
        <taxon>Tracheophyta</taxon>
        <taxon>Spermatophyta</taxon>
        <taxon>Magnoliopsida</taxon>
        <taxon>eudicotyledons</taxon>
        <taxon>Gunneridae</taxon>
        <taxon>Pentapetalae</taxon>
        <taxon>asterids</taxon>
        <taxon>Ericales</taxon>
        <taxon>Ericaceae</taxon>
        <taxon>Ericoideae</taxon>
        <taxon>Rhodoreae</taxon>
        <taxon>Rhododendron</taxon>
    </lineage>
</organism>
<dbReference type="Proteomes" id="UP000823749">
    <property type="component" value="Chromosome 4"/>
</dbReference>
<dbReference type="AlphaFoldDB" id="A0AAV6KKF7"/>
<dbReference type="GO" id="GO:0000148">
    <property type="term" value="C:1,3-beta-D-glucan synthase complex"/>
    <property type="evidence" value="ECO:0007669"/>
    <property type="project" value="InterPro"/>
</dbReference>
<evidence type="ECO:0000259" key="1">
    <source>
        <dbReference type="Pfam" id="PF02364"/>
    </source>
</evidence>
<dbReference type="PANTHER" id="PTHR12741">
    <property type="entry name" value="LYST-INTERACTING PROTEIN LIP5 DOPAMINE RESPONSIVE PROTEIN DRG-1"/>
    <property type="match status" value="1"/>
</dbReference>
<gene>
    <name evidence="2" type="ORF">RHGRI_010982</name>
</gene>
<feature type="domain" description="Glycosyl transferase 48" evidence="1">
    <location>
        <begin position="243"/>
        <end position="319"/>
    </location>
</feature>
<protein>
    <recommendedName>
        <fullName evidence="1">Glycosyl transferase 48 domain-containing protein</fullName>
    </recommendedName>
</protein>
<proteinExistence type="predicted"/>
<evidence type="ECO:0000313" key="3">
    <source>
        <dbReference type="Proteomes" id="UP000823749"/>
    </source>
</evidence>
<reference evidence="2" key="1">
    <citation type="submission" date="2020-08" db="EMBL/GenBank/DDBJ databases">
        <title>Plant Genome Project.</title>
        <authorList>
            <person name="Zhang R.-G."/>
        </authorList>
    </citation>
    <scope>NUCLEOTIDE SEQUENCE</scope>
    <source>
        <strain evidence="2">WSP0</strain>
        <tissue evidence="2">Leaf</tissue>
    </source>
</reference>
<dbReference type="GO" id="GO:0003843">
    <property type="term" value="F:1,3-beta-D-glucan synthase activity"/>
    <property type="evidence" value="ECO:0007669"/>
    <property type="project" value="InterPro"/>
</dbReference>
<dbReference type="GO" id="GO:0005886">
    <property type="term" value="C:plasma membrane"/>
    <property type="evidence" value="ECO:0007669"/>
    <property type="project" value="TreeGrafter"/>
</dbReference>
<name>A0AAV6KKF7_9ERIC</name>
<evidence type="ECO:0000313" key="2">
    <source>
        <dbReference type="EMBL" id="KAG5552998.1"/>
    </source>
</evidence>
<comment type="caution">
    <text evidence="2">The sequence shown here is derived from an EMBL/GenBank/DDBJ whole genome shotgun (WGS) entry which is preliminary data.</text>
</comment>
<keyword evidence="3" id="KW-1185">Reference proteome</keyword>
<dbReference type="Pfam" id="PF02364">
    <property type="entry name" value="Glucan_synthase"/>
    <property type="match status" value="1"/>
</dbReference>
<sequence>MAEEQQSITAVHHRRCSSDGIKLLKLQKVFLFLDTPDKRRGDGEALRELGTAGAGDAVEGEALGRRPREGAERDCRLRAAVAHQHRPDLAGRRRDSVRGPKCRPIPNAYVLFRKACMCALSLSGLLRVCEQAYIMAQNLDPNSDGRGVLQFKTDLMSMIKERYFVGRGLYERTTDYLRCSFRTAAVTKEHRTAAVELLQFCSFRTSEAPKELKCSADQQQSKMVTKTSSNQNRRYNKTMQLQQQDNYLEEAMKMRNLLEEFRANHGIRPPTILGVREHVFTRRYGAFHFSISSHVSSLAWFMSNQETSFVTLGQRVLANPLK</sequence>
<dbReference type="InterPro" id="IPR003440">
    <property type="entry name" value="Glyco_trans_48_dom"/>
</dbReference>
<dbReference type="EMBL" id="JACTNZ010000004">
    <property type="protein sequence ID" value="KAG5552998.1"/>
    <property type="molecule type" value="Genomic_DNA"/>
</dbReference>